<evidence type="ECO:0000313" key="1">
    <source>
        <dbReference type="EMBL" id="KNZ63520.1"/>
    </source>
</evidence>
<organism evidence="1 2">
    <name type="scientific">Puccinia sorghi</name>
    <dbReference type="NCBI Taxonomy" id="27349"/>
    <lineage>
        <taxon>Eukaryota</taxon>
        <taxon>Fungi</taxon>
        <taxon>Dikarya</taxon>
        <taxon>Basidiomycota</taxon>
        <taxon>Pucciniomycotina</taxon>
        <taxon>Pucciniomycetes</taxon>
        <taxon>Pucciniales</taxon>
        <taxon>Pucciniaceae</taxon>
        <taxon>Puccinia</taxon>
    </lineage>
</organism>
<dbReference type="AlphaFoldDB" id="A0A0L6VTJ0"/>
<comment type="caution">
    <text evidence="1">The sequence shown here is derived from an EMBL/GenBank/DDBJ whole genome shotgun (WGS) entry which is preliminary data.</text>
</comment>
<evidence type="ECO:0000313" key="2">
    <source>
        <dbReference type="Proteomes" id="UP000037035"/>
    </source>
</evidence>
<gene>
    <name evidence="1" type="ORF">VP01_11331g1</name>
</gene>
<proteinExistence type="predicted"/>
<name>A0A0L6VTJ0_9BASI</name>
<protein>
    <submittedName>
        <fullName evidence="1">Uncharacterized protein</fullName>
    </submittedName>
</protein>
<accession>A0A0L6VTJ0</accession>
<dbReference type="VEuPathDB" id="FungiDB:VP01_11331g1"/>
<dbReference type="EMBL" id="LAVV01001479">
    <property type="protein sequence ID" value="KNZ63520.1"/>
    <property type="molecule type" value="Genomic_DNA"/>
</dbReference>
<dbReference type="Proteomes" id="UP000037035">
    <property type="component" value="Unassembled WGS sequence"/>
</dbReference>
<reference evidence="1 2" key="1">
    <citation type="submission" date="2015-08" db="EMBL/GenBank/DDBJ databases">
        <title>Next Generation Sequencing and Analysis of the Genome of Puccinia sorghi L Schw, the Causal Agent of Maize Common Rust.</title>
        <authorList>
            <person name="Rochi L."/>
            <person name="Burguener G."/>
            <person name="Darino M."/>
            <person name="Turjanski A."/>
            <person name="Kreff E."/>
            <person name="Dieguez M.J."/>
            <person name="Sacco F."/>
        </authorList>
    </citation>
    <scope>NUCLEOTIDE SEQUENCE [LARGE SCALE GENOMIC DNA]</scope>
    <source>
        <strain evidence="1 2">RO10H11247</strain>
    </source>
</reference>
<sequence length="143" mass="16782">MVYQLKGCIFIPAPIQNLIAHDFRNSELCIEIIWYYNLNIFYNIGTGNLENSLGFVRDNLVKQIIKISDGRLVFSQALINAPKIYARTLWWTLTGKKREKTNEKKIWRDLDKCPPNFWTSGNGMDVDIQGIFNVRKKWTKIIR</sequence>
<keyword evidence="2" id="KW-1185">Reference proteome</keyword>